<sequence length="117" mass="12665">MVGRSLFFFGGSDGADLPVGRTVGQKRGRVCHVKDRSLWSDVESPLSLYLASLRREQHATGHKAAAIVSDDEHAKKYKNVPCGVAKVERVARAVMGPPTVGPIARHQGEGRSAFLKK</sequence>
<proteinExistence type="predicted"/>
<dbReference type="EMBL" id="MG011690">
    <property type="protein sequence ID" value="AVK75655.1"/>
    <property type="molecule type" value="Genomic_DNA"/>
</dbReference>
<evidence type="ECO:0000313" key="2">
    <source>
        <dbReference type="EMBL" id="AVK75655.1"/>
    </source>
</evidence>
<dbReference type="Proteomes" id="UP000249287">
    <property type="component" value="Segment"/>
</dbReference>
<protein>
    <submittedName>
        <fullName evidence="2">Uncharacterized protein</fullName>
    </submittedName>
</protein>
<dbReference type="KEGG" id="vg:36842368"/>
<accession>A0A2U7UBB3</accession>
<name>A0A2U7UBB3_9VIRU</name>
<dbReference type="GeneID" id="36842368"/>
<reference evidence="2" key="1">
    <citation type="journal article" date="2018" name="Nat. Commun.">
        <title>Diversity and evolution of the emerging Pandoraviridae family.</title>
        <authorList>
            <person name="Legendre M."/>
            <person name="Fabre E."/>
            <person name="Poirot O."/>
            <person name="Jeudy S."/>
            <person name="Lartigue A."/>
            <person name="Alempic J.M."/>
            <person name="Beucher L."/>
            <person name="Philippe N."/>
            <person name="Bertaux L."/>
            <person name="Christo-Foroux E."/>
            <person name="Labadie K."/>
            <person name="Coute Y."/>
            <person name="Abergel C."/>
            <person name="Claverie J.M."/>
        </authorList>
    </citation>
    <scope>NUCLEOTIDE SEQUENCE [LARGE SCALE GENOMIC DNA]</scope>
    <source>
        <strain evidence="2">Neocaledonia</strain>
    </source>
</reference>
<evidence type="ECO:0000256" key="1">
    <source>
        <dbReference type="SAM" id="MobiDB-lite"/>
    </source>
</evidence>
<gene>
    <name evidence="2" type="ORF">pneo_cds_48</name>
</gene>
<organism evidence="2">
    <name type="scientific">Pandoravirus neocaledonia</name>
    <dbReference type="NCBI Taxonomy" id="2107708"/>
    <lineage>
        <taxon>Viruses</taxon>
        <taxon>Pandoravirus</taxon>
    </lineage>
</organism>
<feature type="region of interest" description="Disordered" evidence="1">
    <location>
        <begin position="97"/>
        <end position="117"/>
    </location>
</feature>
<dbReference type="RefSeq" id="YP_009481658.1">
    <property type="nucleotide sequence ID" value="NC_037666.1"/>
</dbReference>